<accession>A0A0P0P1P6</accession>
<proteinExistence type="predicted"/>
<evidence type="ECO:0000313" key="2">
    <source>
        <dbReference type="EMBL" id="ALL14360.1"/>
    </source>
</evidence>
<protein>
    <submittedName>
        <fullName evidence="2">Uncharacterized protein</fullName>
    </submittedName>
</protein>
<dbReference type="Proteomes" id="UP000056905">
    <property type="component" value="Chromosome"/>
</dbReference>
<dbReference type="KEGG" id="chq:AQ619_13955"/>
<keyword evidence="1" id="KW-1133">Transmembrane helix</keyword>
<reference evidence="2 3" key="1">
    <citation type="submission" date="2015-10" db="EMBL/GenBank/DDBJ databases">
        <title>Conservation of the essential genome among Caulobacter and Brevundimonas species.</title>
        <authorList>
            <person name="Scott D."/>
            <person name="Ely B."/>
        </authorList>
    </citation>
    <scope>NUCLEOTIDE SEQUENCE [LARGE SCALE GENOMIC DNA]</scope>
    <source>
        <strain evidence="2 3">CB4</strain>
    </source>
</reference>
<dbReference type="STRING" id="69395.AQ619_13955"/>
<evidence type="ECO:0000256" key="1">
    <source>
        <dbReference type="SAM" id="Phobius"/>
    </source>
</evidence>
<keyword evidence="3" id="KW-1185">Reference proteome</keyword>
<keyword evidence="1" id="KW-0472">Membrane</keyword>
<name>A0A0P0P1P6_9CAUL</name>
<feature type="transmembrane region" description="Helical" evidence="1">
    <location>
        <begin position="34"/>
        <end position="53"/>
    </location>
</feature>
<dbReference type="OrthoDB" id="7193494at2"/>
<dbReference type="AlphaFoldDB" id="A0A0P0P1P6"/>
<gene>
    <name evidence="2" type="ORF">AQ619_13955</name>
</gene>
<organism evidence="2 3">
    <name type="scientific">Caulobacter henricii</name>
    <dbReference type="NCBI Taxonomy" id="69395"/>
    <lineage>
        <taxon>Bacteria</taxon>
        <taxon>Pseudomonadati</taxon>
        <taxon>Pseudomonadota</taxon>
        <taxon>Alphaproteobacteria</taxon>
        <taxon>Caulobacterales</taxon>
        <taxon>Caulobacteraceae</taxon>
        <taxon>Caulobacter</taxon>
    </lineage>
</organism>
<keyword evidence="1" id="KW-0812">Transmembrane</keyword>
<dbReference type="EMBL" id="CP013002">
    <property type="protein sequence ID" value="ALL14360.1"/>
    <property type="molecule type" value="Genomic_DNA"/>
</dbReference>
<sequence length="133" mass="12869">MNLSLPSAFAGGRPRALAMPNSQGPPGGPSSSLGSLAAIAGAIAVGLIAAVSVNAAPRDPSRVAAVFPPWWDAGRSLGAGGTAGQIAAVGGAPFIVILRGDPVDLARRARASGALLILDPDLAGVCAPKGALS</sequence>
<evidence type="ECO:0000313" key="3">
    <source>
        <dbReference type="Proteomes" id="UP000056905"/>
    </source>
</evidence>